<feature type="region of interest" description="Disordered" evidence="1">
    <location>
        <begin position="364"/>
        <end position="397"/>
    </location>
</feature>
<feature type="chain" id="PRO_5042517267" evidence="2">
    <location>
        <begin position="29"/>
        <end position="397"/>
    </location>
</feature>
<protein>
    <submittedName>
        <fullName evidence="3">Uncharacterized protein</fullName>
    </submittedName>
</protein>
<organism evidence="3 4">
    <name type="scientific">Candidatus Andeanibacterium colombiense</name>
    <dbReference type="NCBI Taxonomy" id="3121345"/>
    <lineage>
        <taxon>Bacteria</taxon>
        <taxon>Pseudomonadati</taxon>
        <taxon>Pseudomonadota</taxon>
        <taxon>Alphaproteobacteria</taxon>
        <taxon>Sphingomonadales</taxon>
        <taxon>Sphingomonadaceae</taxon>
        <taxon>Candidatus Andeanibacterium</taxon>
    </lineage>
</organism>
<dbReference type="Proteomes" id="UP001218362">
    <property type="component" value="Chromosome"/>
</dbReference>
<dbReference type="InterPro" id="IPR006311">
    <property type="entry name" value="TAT_signal"/>
</dbReference>
<dbReference type="AlphaFoldDB" id="A0AAJ5XAL9"/>
<dbReference type="PROSITE" id="PS51318">
    <property type="entry name" value="TAT"/>
    <property type="match status" value="1"/>
</dbReference>
<evidence type="ECO:0000256" key="1">
    <source>
        <dbReference type="SAM" id="MobiDB-lite"/>
    </source>
</evidence>
<dbReference type="EMBL" id="CP119316">
    <property type="protein sequence ID" value="WEK47661.1"/>
    <property type="molecule type" value="Genomic_DNA"/>
</dbReference>
<reference evidence="3" key="1">
    <citation type="submission" date="2023-03" db="EMBL/GenBank/DDBJ databases">
        <title>Andean soil-derived lignocellulolytic bacterial consortium as a source of novel taxa and putative plastic-active enzymes.</title>
        <authorList>
            <person name="Diaz-Garcia L."/>
            <person name="Chuvochina M."/>
            <person name="Feuerriegel G."/>
            <person name="Bunk B."/>
            <person name="Sproer C."/>
            <person name="Streit W.R."/>
            <person name="Rodriguez L.M."/>
            <person name="Overmann J."/>
            <person name="Jimenez D.J."/>
        </authorList>
    </citation>
    <scope>NUCLEOTIDE SEQUENCE</scope>
    <source>
        <strain evidence="3">MAG 26</strain>
    </source>
</reference>
<evidence type="ECO:0000313" key="4">
    <source>
        <dbReference type="Proteomes" id="UP001218362"/>
    </source>
</evidence>
<evidence type="ECO:0000256" key="2">
    <source>
        <dbReference type="SAM" id="SignalP"/>
    </source>
</evidence>
<sequence length="397" mass="44204">MRSRRLTLRFTTAAIAAAASFLALPAIASAQAVPADLTVLPATPTDYTPNKTSWGDWDFTGTWPIENLPDSRILFVRPKSYGNRVWITDEEWQKRIANAQRSDKGFSAEGEGLDAGGTQGLENWVKTSTFARRTSMLVSPADGQLPALTPQADALYKAGRSGWVPKQDFDWVDDFDSWDRCISRGFPASMFPFRYNNGIKIWQSPGFAVIQLEMLGNRVIPIVKPGETPKHWPGQVEAWMGNSIGHWEGKTLVIETTNIVSGDAATHDASKRAASPLNMATQNVPPFNTIPMSPKAKTIERLTMVGPDAIRYEVTYDDPDVFTAPWTAQLEWTRKSDYQFFEYACHEGDVQVRNYITSSRAHRAQIAAGTTPTDEPDDGRARFGRQFDFDPVAPKHD</sequence>
<keyword evidence="2" id="KW-0732">Signal</keyword>
<evidence type="ECO:0000313" key="3">
    <source>
        <dbReference type="EMBL" id="WEK47661.1"/>
    </source>
</evidence>
<gene>
    <name evidence="3" type="ORF">P0Y56_05040</name>
</gene>
<name>A0AAJ5XAL9_9SPHN</name>
<accession>A0AAJ5XAL9</accession>
<proteinExistence type="predicted"/>
<feature type="signal peptide" evidence="2">
    <location>
        <begin position="1"/>
        <end position="28"/>
    </location>
</feature>
<feature type="compositionally biased region" description="Basic and acidic residues" evidence="1">
    <location>
        <begin position="378"/>
        <end position="397"/>
    </location>
</feature>
<dbReference type="KEGG" id="acob:P0Y56_05040"/>